<keyword evidence="8" id="KW-0808">Transferase</keyword>
<dbReference type="InterPro" id="IPR003594">
    <property type="entry name" value="HATPase_dom"/>
</dbReference>
<dbReference type="PROSITE" id="PS50112">
    <property type="entry name" value="PAS"/>
    <property type="match status" value="1"/>
</dbReference>
<evidence type="ECO:0000256" key="4">
    <source>
        <dbReference type="PROSITE-ProRule" id="PRU00169"/>
    </source>
</evidence>
<dbReference type="AlphaFoldDB" id="C6DZP2"/>
<evidence type="ECO:0000256" key="3">
    <source>
        <dbReference type="ARBA" id="ARBA00022553"/>
    </source>
</evidence>
<dbReference type="OrthoDB" id="5287570at2"/>
<dbReference type="SMART" id="SM00387">
    <property type="entry name" value="HATPase_c"/>
    <property type="match status" value="1"/>
</dbReference>
<dbReference type="Gene3D" id="3.30.450.20">
    <property type="entry name" value="PAS domain"/>
    <property type="match status" value="1"/>
</dbReference>
<protein>
    <recommendedName>
        <fullName evidence="2">histidine kinase</fullName>
        <ecNumber evidence="2">2.7.13.3</ecNumber>
    </recommendedName>
</protein>
<dbReference type="GO" id="GO:0000155">
    <property type="term" value="F:phosphorelay sensor kinase activity"/>
    <property type="evidence" value="ECO:0007669"/>
    <property type="project" value="InterPro"/>
</dbReference>
<dbReference type="SUPFAM" id="SSF55785">
    <property type="entry name" value="PYP-like sensor domain (PAS domain)"/>
    <property type="match status" value="1"/>
</dbReference>
<dbReference type="Gene3D" id="3.40.50.2300">
    <property type="match status" value="1"/>
</dbReference>
<evidence type="ECO:0000259" key="7">
    <source>
        <dbReference type="PROSITE" id="PS50112"/>
    </source>
</evidence>
<dbReference type="SMART" id="SM00448">
    <property type="entry name" value="REC"/>
    <property type="match status" value="1"/>
</dbReference>
<accession>C6DZP2</accession>
<dbReference type="PROSITE" id="PS50109">
    <property type="entry name" value="HIS_KIN"/>
    <property type="match status" value="1"/>
</dbReference>
<feature type="domain" description="Histidine kinase" evidence="5">
    <location>
        <begin position="162"/>
        <end position="386"/>
    </location>
</feature>
<dbReference type="STRING" id="443144.GM21_0550"/>
<dbReference type="PROSITE" id="PS50110">
    <property type="entry name" value="RESPONSE_REGULATORY"/>
    <property type="match status" value="1"/>
</dbReference>
<dbReference type="PANTHER" id="PTHR43065">
    <property type="entry name" value="SENSOR HISTIDINE KINASE"/>
    <property type="match status" value="1"/>
</dbReference>
<dbReference type="InterPro" id="IPR036890">
    <property type="entry name" value="HATPase_C_sf"/>
</dbReference>
<dbReference type="EC" id="2.7.13.3" evidence="2"/>
<dbReference type="SUPFAM" id="SSF55874">
    <property type="entry name" value="ATPase domain of HSP90 chaperone/DNA topoisomerase II/histidine kinase"/>
    <property type="match status" value="1"/>
</dbReference>
<dbReference type="Gene3D" id="1.10.287.130">
    <property type="match status" value="1"/>
</dbReference>
<dbReference type="Pfam" id="PF02518">
    <property type="entry name" value="HATPase_c"/>
    <property type="match status" value="1"/>
</dbReference>
<dbReference type="InterPro" id="IPR011006">
    <property type="entry name" value="CheY-like_superfamily"/>
</dbReference>
<dbReference type="InterPro" id="IPR035965">
    <property type="entry name" value="PAS-like_dom_sf"/>
</dbReference>
<dbReference type="HOGENOM" id="CLU_000445_114_51_7"/>
<dbReference type="InterPro" id="IPR003661">
    <property type="entry name" value="HisK_dim/P_dom"/>
</dbReference>
<dbReference type="InterPro" id="IPR000014">
    <property type="entry name" value="PAS"/>
</dbReference>
<dbReference type="EMBL" id="CP001661">
    <property type="protein sequence ID" value="ACT16624.1"/>
    <property type="molecule type" value="Genomic_DNA"/>
</dbReference>
<evidence type="ECO:0000259" key="5">
    <source>
        <dbReference type="PROSITE" id="PS50109"/>
    </source>
</evidence>
<dbReference type="Gene3D" id="3.30.565.10">
    <property type="entry name" value="Histidine kinase-like ATPase, C-terminal domain"/>
    <property type="match status" value="1"/>
</dbReference>
<feature type="domain" description="PAS" evidence="7">
    <location>
        <begin position="20"/>
        <end position="72"/>
    </location>
</feature>
<evidence type="ECO:0000313" key="8">
    <source>
        <dbReference type="EMBL" id="ACT16624.1"/>
    </source>
</evidence>
<gene>
    <name evidence="8" type="ordered locus">GM21_0550</name>
</gene>
<dbReference type="CDD" id="cd00130">
    <property type="entry name" value="PAS"/>
    <property type="match status" value="1"/>
</dbReference>
<feature type="domain" description="Response regulatory" evidence="6">
    <location>
        <begin position="411"/>
        <end position="527"/>
    </location>
</feature>
<dbReference type="Pfam" id="PF00072">
    <property type="entry name" value="Response_reg"/>
    <property type="match status" value="1"/>
</dbReference>
<proteinExistence type="predicted"/>
<name>C6DZP2_GEOSM</name>
<dbReference type="eggNOG" id="COG4191">
    <property type="taxonomic scope" value="Bacteria"/>
</dbReference>
<dbReference type="InterPro" id="IPR005467">
    <property type="entry name" value="His_kinase_dom"/>
</dbReference>
<dbReference type="PANTHER" id="PTHR43065:SF42">
    <property type="entry name" value="TWO-COMPONENT SENSOR PPRA"/>
    <property type="match status" value="1"/>
</dbReference>
<dbReference type="SUPFAM" id="SSF52172">
    <property type="entry name" value="CheY-like"/>
    <property type="match status" value="1"/>
</dbReference>
<dbReference type="SUPFAM" id="SSF47384">
    <property type="entry name" value="Homodimeric domain of signal transducing histidine kinase"/>
    <property type="match status" value="1"/>
</dbReference>
<dbReference type="CDD" id="cd00082">
    <property type="entry name" value="HisKA"/>
    <property type="match status" value="1"/>
</dbReference>
<dbReference type="Pfam" id="PF08448">
    <property type="entry name" value="PAS_4"/>
    <property type="match status" value="1"/>
</dbReference>
<keyword evidence="8" id="KW-0418">Kinase</keyword>
<reference evidence="8" key="1">
    <citation type="submission" date="2009-07" db="EMBL/GenBank/DDBJ databases">
        <title>Complete sequence of Geobacter sp. M21.</title>
        <authorList>
            <consortium name="US DOE Joint Genome Institute"/>
            <person name="Lucas S."/>
            <person name="Copeland A."/>
            <person name="Lapidus A."/>
            <person name="Glavina del Rio T."/>
            <person name="Dalin E."/>
            <person name="Tice H."/>
            <person name="Bruce D."/>
            <person name="Goodwin L."/>
            <person name="Pitluck S."/>
            <person name="Saunders E."/>
            <person name="Brettin T."/>
            <person name="Detter J.C."/>
            <person name="Han C."/>
            <person name="Larimer F."/>
            <person name="Land M."/>
            <person name="Hauser L."/>
            <person name="Kyrpides N."/>
            <person name="Ovchinnikova G."/>
            <person name="Lovley D."/>
        </authorList>
    </citation>
    <scope>NUCLEOTIDE SEQUENCE [LARGE SCALE GENOMIC DNA]</scope>
    <source>
        <strain evidence="8">M21</strain>
    </source>
</reference>
<dbReference type="InterPro" id="IPR036097">
    <property type="entry name" value="HisK_dim/P_sf"/>
</dbReference>
<dbReference type="InterPro" id="IPR004358">
    <property type="entry name" value="Sig_transdc_His_kin-like_C"/>
</dbReference>
<comment type="catalytic activity">
    <reaction evidence="1">
        <text>ATP + protein L-histidine = ADP + protein N-phospho-L-histidine.</text>
        <dbReference type="EC" id="2.7.13.3"/>
    </reaction>
</comment>
<sequence length="540" mass="59155">MVTDDTIAIPQLLYEAVSRGKREWEQTFDSIGDLIFITDTNHTISRANRAMARHCGLRPEELPGRKCYDLFHDLASPPPYCPLRSLKEGGAPQAEEVEVAKFRGFFDISVSPLYNDEGTLAACVHVARDVTERKRAQEYRLELEQQLLQSQKLESLGVLTGGIAHDFNNILMIILGHCMLAKENQAVAPVVGHLDQIESAGNRAADLCRQMLAYAGKTPLVQTQIHLPALVRDMVHMLQPAFNKKVIIECDLDGDLPNLTCDEGKIQQIVMNLVVNAAESLGERGGNVKVTLRHKTVLQSEQEVDCFGNSIPPGTYLCLEVADTGCGMDQETRKRIFEPFFTTKFTGRGLGLSAISGIIKSHEGALQLCSAPGAGTTFSVYFPLPPCCPAGDQVAPPLPSPSKAAARLEGTILLVDDEEELRAVGCELLTSMGFKVIAASNGSEALAIWQERKSEIDLVLMDLTMPELDGVETYRALREDTSTLPVLFCSGYGDQDIRPCIGEDVHAGFISKPYQLNHLQRALAALWENRMPHAAEGFPA</sequence>
<organism evidence="8">
    <name type="scientific">Geobacter sp. (strain M21)</name>
    <dbReference type="NCBI Taxonomy" id="443144"/>
    <lineage>
        <taxon>Bacteria</taxon>
        <taxon>Pseudomonadati</taxon>
        <taxon>Thermodesulfobacteriota</taxon>
        <taxon>Desulfuromonadia</taxon>
        <taxon>Geobacterales</taxon>
        <taxon>Geobacteraceae</taxon>
        <taxon>Geobacter</taxon>
    </lineage>
</organism>
<dbReference type="SMART" id="SM00091">
    <property type="entry name" value="PAS"/>
    <property type="match status" value="1"/>
</dbReference>
<dbReference type="NCBIfam" id="TIGR00229">
    <property type="entry name" value="sensory_box"/>
    <property type="match status" value="1"/>
</dbReference>
<feature type="modified residue" description="4-aspartylphosphate" evidence="4">
    <location>
        <position position="462"/>
    </location>
</feature>
<dbReference type="InterPro" id="IPR001789">
    <property type="entry name" value="Sig_transdc_resp-reg_receiver"/>
</dbReference>
<evidence type="ECO:0000256" key="1">
    <source>
        <dbReference type="ARBA" id="ARBA00000085"/>
    </source>
</evidence>
<keyword evidence="3 4" id="KW-0597">Phosphoprotein</keyword>
<evidence type="ECO:0000256" key="2">
    <source>
        <dbReference type="ARBA" id="ARBA00012438"/>
    </source>
</evidence>
<dbReference type="KEGG" id="gem:GM21_0550"/>
<evidence type="ECO:0000259" key="6">
    <source>
        <dbReference type="PROSITE" id="PS50110"/>
    </source>
</evidence>
<dbReference type="PRINTS" id="PR00344">
    <property type="entry name" value="BCTRLSENSOR"/>
</dbReference>
<dbReference type="InterPro" id="IPR013656">
    <property type="entry name" value="PAS_4"/>
</dbReference>